<name>A0A848CFA7_9BACT</name>
<reference evidence="2 3" key="1">
    <citation type="submission" date="2020-04" db="EMBL/GenBank/DDBJ databases">
        <authorList>
            <person name="Hitch T.C.A."/>
            <person name="Wylensek D."/>
            <person name="Clavel T."/>
        </authorList>
    </citation>
    <scope>NUCLEOTIDE SEQUENCE [LARGE SCALE GENOMIC DNA]</scope>
    <source>
        <strain evidence="2 3">PG-251-APC-1</strain>
    </source>
</reference>
<accession>A0A848CFA7</accession>
<evidence type="ECO:0000313" key="3">
    <source>
        <dbReference type="Proteomes" id="UP000522333"/>
    </source>
</evidence>
<evidence type="ECO:0000313" key="2">
    <source>
        <dbReference type="EMBL" id="NME53265.1"/>
    </source>
</evidence>
<dbReference type="RefSeq" id="WP_168936541.1">
    <property type="nucleotide sequence ID" value="NZ_JABAFY010000103.1"/>
</dbReference>
<dbReference type="Proteomes" id="UP000522333">
    <property type="component" value="Unassembled WGS sequence"/>
</dbReference>
<proteinExistence type="predicted"/>
<dbReference type="AlphaFoldDB" id="A0A848CFA7"/>
<organism evidence="2 3">
    <name type="scientific">Desulfovibrio piger</name>
    <dbReference type="NCBI Taxonomy" id="901"/>
    <lineage>
        <taxon>Bacteria</taxon>
        <taxon>Pseudomonadati</taxon>
        <taxon>Thermodesulfobacteriota</taxon>
        <taxon>Desulfovibrionia</taxon>
        <taxon>Desulfovibrionales</taxon>
        <taxon>Desulfovibrionaceae</taxon>
        <taxon>Desulfovibrio</taxon>
    </lineage>
</organism>
<keyword evidence="1" id="KW-0732">Signal</keyword>
<protein>
    <submittedName>
        <fullName evidence="2">DUF1311 domain-containing protein</fullName>
    </submittedName>
</protein>
<feature type="signal peptide" evidence="1">
    <location>
        <begin position="1"/>
        <end position="22"/>
    </location>
</feature>
<evidence type="ECO:0000256" key="1">
    <source>
        <dbReference type="SAM" id="SignalP"/>
    </source>
</evidence>
<comment type="caution">
    <text evidence="2">The sequence shown here is derived from an EMBL/GenBank/DDBJ whole genome shotgun (WGS) entry which is preliminary data.</text>
</comment>
<dbReference type="EMBL" id="JABAFY010000103">
    <property type="protein sequence ID" value="NME53265.1"/>
    <property type="molecule type" value="Genomic_DNA"/>
</dbReference>
<feature type="chain" id="PRO_5032851203" evidence="1">
    <location>
        <begin position="23"/>
        <end position="290"/>
    </location>
</feature>
<gene>
    <name evidence="2" type="ORF">HF854_12290</name>
</gene>
<sequence>MKKSAFFVFLLVLTLGVTSAFALTDDEYRILISTSQAFKEADKELGRVWKEVYEGLSEKDKKYHMDGQQKWIRKWRDDYVQNVMKLGMSKAEAYTEATLKRINLLRILQHNSKLSEADNAAGRAWPDYYFEEWHQEQLRQFKAIFDSSVFFDMEALMRTAGIENKNGKKQNVDKNDHNIPHYANAKVSYDEEFTFYLIDEHPFYVTVDKKGYNAAGMQVGDDIDRDSLIKFNWGMTFMGWDDMYEDESKHMYNWILQREVDEVKRPVQRFSITSENGKIKSIEWGSIVID</sequence>